<dbReference type="CDD" id="cd00882">
    <property type="entry name" value="Ras_like_GTPase"/>
    <property type="match status" value="1"/>
</dbReference>
<dbReference type="OrthoDB" id="8954335at2759"/>
<dbReference type="EMBL" id="ML977697">
    <property type="protein sequence ID" value="KAF1993560.1"/>
    <property type="molecule type" value="Genomic_DNA"/>
</dbReference>
<dbReference type="InterPro" id="IPR006073">
    <property type="entry name" value="GTP-bd"/>
</dbReference>
<dbReference type="GO" id="GO:0016787">
    <property type="term" value="F:hydrolase activity"/>
    <property type="evidence" value="ECO:0007669"/>
    <property type="project" value="UniProtKB-KW"/>
</dbReference>
<keyword evidence="4" id="KW-1185">Reference proteome</keyword>
<evidence type="ECO:0000313" key="4">
    <source>
        <dbReference type="Proteomes" id="UP000799779"/>
    </source>
</evidence>
<organism evidence="3 4">
    <name type="scientific">Amniculicola lignicola CBS 123094</name>
    <dbReference type="NCBI Taxonomy" id="1392246"/>
    <lineage>
        <taxon>Eukaryota</taxon>
        <taxon>Fungi</taxon>
        <taxon>Dikarya</taxon>
        <taxon>Ascomycota</taxon>
        <taxon>Pezizomycotina</taxon>
        <taxon>Dothideomycetes</taxon>
        <taxon>Pleosporomycetidae</taxon>
        <taxon>Pleosporales</taxon>
        <taxon>Amniculicolaceae</taxon>
        <taxon>Amniculicola</taxon>
    </lineage>
</organism>
<proteinExistence type="predicted"/>
<sequence length="408" mass="46191">MATPKVIAVMGVTGVGKSSFIKLVTGDDNIQVGDSLESETAEVNTYKFRHKDRTIILVDTPGFDDTHRKDADVLKQLAAWFDDTYKSGTKLSGIIYLHRITDDRMRGSSLRSMRMFRQLCGESFYKNLLLGTTCWSLIPEDVGAGREKELMTDENFWKGLIGKGAQFVRMPDDGWEAKELVYDLARLEPVSLQIQKEMADSNLKFGALSATQTLQEDMTNLQTEHDEQKRQLDVEHQRQLEEQNQREQRLQMEMEREKQKALLAARLNAEHEAMTESTAKFTEGVREGKFFAKLFPLAIAFSSTCDGCCKWVGNDQYYGSYSDLKTVQKLTLRVVCTKCNDGKFVLCGKCYNGALTCFDESHHNSMQMMVANDGPPQCRHITYPPSPESMLACYRCASQLAGIFVHKL</sequence>
<dbReference type="Proteomes" id="UP000799779">
    <property type="component" value="Unassembled WGS sequence"/>
</dbReference>
<evidence type="ECO:0000259" key="2">
    <source>
        <dbReference type="Pfam" id="PF01926"/>
    </source>
</evidence>
<protein>
    <submittedName>
        <fullName evidence="3">P-loop containing nucleoside triphosphate hydrolase protein</fullName>
    </submittedName>
</protein>
<feature type="domain" description="G" evidence="2">
    <location>
        <begin position="7"/>
        <end position="76"/>
    </location>
</feature>
<evidence type="ECO:0000256" key="1">
    <source>
        <dbReference type="SAM" id="Coils"/>
    </source>
</evidence>
<dbReference type="Pfam" id="PF01926">
    <property type="entry name" value="MMR_HSR1"/>
    <property type="match status" value="1"/>
</dbReference>
<dbReference type="InterPro" id="IPR027417">
    <property type="entry name" value="P-loop_NTPase"/>
</dbReference>
<dbReference type="SUPFAM" id="SSF52540">
    <property type="entry name" value="P-loop containing nucleoside triphosphate hydrolases"/>
    <property type="match status" value="1"/>
</dbReference>
<accession>A0A6A5VW01</accession>
<reference evidence="3" key="1">
    <citation type="journal article" date="2020" name="Stud. Mycol.">
        <title>101 Dothideomycetes genomes: a test case for predicting lifestyles and emergence of pathogens.</title>
        <authorList>
            <person name="Haridas S."/>
            <person name="Albert R."/>
            <person name="Binder M."/>
            <person name="Bloem J."/>
            <person name="Labutti K."/>
            <person name="Salamov A."/>
            <person name="Andreopoulos B."/>
            <person name="Baker S."/>
            <person name="Barry K."/>
            <person name="Bills G."/>
            <person name="Bluhm B."/>
            <person name="Cannon C."/>
            <person name="Castanera R."/>
            <person name="Culley D."/>
            <person name="Daum C."/>
            <person name="Ezra D."/>
            <person name="Gonzalez J."/>
            <person name="Henrissat B."/>
            <person name="Kuo A."/>
            <person name="Liang C."/>
            <person name="Lipzen A."/>
            <person name="Lutzoni F."/>
            <person name="Magnuson J."/>
            <person name="Mondo S."/>
            <person name="Nolan M."/>
            <person name="Ohm R."/>
            <person name="Pangilinan J."/>
            <person name="Park H.-J."/>
            <person name="Ramirez L."/>
            <person name="Alfaro M."/>
            <person name="Sun H."/>
            <person name="Tritt A."/>
            <person name="Yoshinaga Y."/>
            <person name="Zwiers L.-H."/>
            <person name="Turgeon B."/>
            <person name="Goodwin S."/>
            <person name="Spatafora J."/>
            <person name="Crous P."/>
            <person name="Grigoriev I."/>
        </authorList>
    </citation>
    <scope>NUCLEOTIDE SEQUENCE</scope>
    <source>
        <strain evidence="3">CBS 123094</strain>
    </source>
</reference>
<keyword evidence="3" id="KW-0378">Hydrolase</keyword>
<dbReference type="AlphaFoldDB" id="A0A6A5VW01"/>
<keyword evidence="1" id="KW-0175">Coiled coil</keyword>
<feature type="coiled-coil region" evidence="1">
    <location>
        <begin position="211"/>
        <end position="260"/>
    </location>
</feature>
<dbReference type="GO" id="GO:0005525">
    <property type="term" value="F:GTP binding"/>
    <property type="evidence" value="ECO:0007669"/>
    <property type="project" value="InterPro"/>
</dbReference>
<dbReference type="Gene3D" id="3.40.50.300">
    <property type="entry name" value="P-loop containing nucleotide triphosphate hydrolases"/>
    <property type="match status" value="1"/>
</dbReference>
<evidence type="ECO:0000313" key="3">
    <source>
        <dbReference type="EMBL" id="KAF1993560.1"/>
    </source>
</evidence>
<name>A0A6A5VW01_9PLEO</name>
<gene>
    <name evidence="3" type="ORF">P154DRAFT_625358</name>
</gene>